<dbReference type="Gene3D" id="3.40.50.2300">
    <property type="match status" value="1"/>
</dbReference>
<keyword evidence="14" id="KW-0472">Membrane</keyword>
<dbReference type="GO" id="GO:0009927">
    <property type="term" value="F:histidine phosphotransfer kinase activity"/>
    <property type="evidence" value="ECO:0007669"/>
    <property type="project" value="TreeGrafter"/>
</dbReference>
<evidence type="ECO:0000256" key="14">
    <source>
        <dbReference type="ARBA" id="ARBA00023136"/>
    </source>
</evidence>
<dbReference type="InterPro" id="IPR036890">
    <property type="entry name" value="HATPase_C_sf"/>
</dbReference>
<dbReference type="AlphaFoldDB" id="A0A419RRI5"/>
<sequence>MVGGMIELLALVASSVAAFAFATLYFRQRAEREEDEQAALSFTTLADVAPAGIWRTDARGQCIYVNRAWEESAGLTDWEGDRWARALHPDDYDDVMSALMTAVAREERIDTEWRWLRPDGSTVWVKGIGAPEYDEDGEVVGYVGINFDIQRSKDLEAELMTAREKALDEAQAKSTFLANMSHEIRTPMNGVVGFTELLMESDLDETQRDQVRLIAESGRAMMQLLNDVLDHSKIESGQLRIVAEPTDVRHKLNHAVKLMEPMARARGLSMSVWIEDDVPELVELDPLRLRQILLNLIGNAVKFTENGGIDVEARVETSNDGKYLLISVIDTGIGIEEAKLEAIFSPFRQEDGTTARRYGGTGLGLSISSQLVTMMDGRITVHSKQGVGTQFTIRLPLRKAESLPSIPAVEIVSTEDAAVSSLSNTHVLIAEDHGINQELIMSMAEALGIDAELVENGEQAVEAVIAARDAGRPFAAVLMDMQMPDVDGLEATRQLRAMGFTAESLPIIALTANCYPDDVAACREAGMQSHLGKPVTTVALARELARWLGDGDDDDAQDEIVSERADLAPMTGGLVDRYRDRKVQLLAQLKQSLERSPGQTDWAELASQLHKLAGVAANFGEPELGEASRRLENWLKMTPGPEERMLALRREWPHFEKAA</sequence>
<dbReference type="Pfam" id="PF02518">
    <property type="entry name" value="HATPase_c"/>
    <property type="match status" value="1"/>
</dbReference>
<dbReference type="Pfam" id="PF00072">
    <property type="entry name" value="Response_reg"/>
    <property type="match status" value="1"/>
</dbReference>
<dbReference type="Proteomes" id="UP000285232">
    <property type="component" value="Unassembled WGS sequence"/>
</dbReference>
<dbReference type="SMART" id="SM00086">
    <property type="entry name" value="PAC"/>
    <property type="match status" value="1"/>
</dbReference>
<feature type="domain" description="PAC" evidence="21">
    <location>
        <begin position="109"/>
        <end position="161"/>
    </location>
</feature>
<dbReference type="SUPFAM" id="SSF55874">
    <property type="entry name" value="ATPase domain of HSP90 chaperone/DNA topoisomerase II/histidine kinase"/>
    <property type="match status" value="1"/>
</dbReference>
<dbReference type="SMART" id="SM00091">
    <property type="entry name" value="PAS"/>
    <property type="match status" value="1"/>
</dbReference>
<dbReference type="InterPro" id="IPR011006">
    <property type="entry name" value="CheY-like_superfamily"/>
</dbReference>
<dbReference type="Pfam" id="PF08447">
    <property type="entry name" value="PAS_3"/>
    <property type="match status" value="1"/>
</dbReference>
<feature type="domain" description="Histidine kinase" evidence="19">
    <location>
        <begin position="179"/>
        <end position="399"/>
    </location>
</feature>
<dbReference type="EMBL" id="RAHX01000001">
    <property type="protein sequence ID" value="RJY08387.1"/>
    <property type="molecule type" value="Genomic_DNA"/>
</dbReference>
<comment type="caution">
    <text evidence="23">The sequence shown here is derived from an EMBL/GenBank/DDBJ whole genome shotgun (WGS) entry which is preliminary data.</text>
</comment>
<dbReference type="SUPFAM" id="SSF47226">
    <property type="entry name" value="Histidine-containing phosphotransfer domain, HPT domain"/>
    <property type="match status" value="1"/>
</dbReference>
<dbReference type="Pfam" id="PF01627">
    <property type="entry name" value="Hpt"/>
    <property type="match status" value="1"/>
</dbReference>
<proteinExistence type="predicted"/>
<dbReference type="CDD" id="cd16922">
    <property type="entry name" value="HATPase_EvgS-ArcB-TorS-like"/>
    <property type="match status" value="1"/>
</dbReference>
<feature type="modified residue" description="Phosphohistidine" evidence="17">
    <location>
        <position position="610"/>
    </location>
</feature>
<dbReference type="Gene3D" id="1.10.287.130">
    <property type="match status" value="1"/>
</dbReference>
<dbReference type="InterPro" id="IPR035965">
    <property type="entry name" value="PAS-like_dom_sf"/>
</dbReference>
<dbReference type="SMART" id="SM00387">
    <property type="entry name" value="HATPase_c"/>
    <property type="match status" value="1"/>
</dbReference>
<dbReference type="CDD" id="cd00088">
    <property type="entry name" value="HPT"/>
    <property type="match status" value="1"/>
</dbReference>
<dbReference type="InterPro" id="IPR001789">
    <property type="entry name" value="Sig_transdc_resp-reg_receiver"/>
</dbReference>
<dbReference type="PANTHER" id="PTHR43047">
    <property type="entry name" value="TWO-COMPONENT HISTIDINE PROTEIN KINASE"/>
    <property type="match status" value="1"/>
</dbReference>
<name>A0A419RRI5_9SPHN</name>
<dbReference type="InterPro" id="IPR000014">
    <property type="entry name" value="PAS"/>
</dbReference>
<comment type="subcellular location">
    <subcellularLocation>
        <location evidence="2">Cell inner membrane</location>
        <topology evidence="2">Multi-pass membrane protein</topology>
    </subcellularLocation>
</comment>
<dbReference type="Pfam" id="PF00512">
    <property type="entry name" value="HisKA"/>
    <property type="match status" value="1"/>
</dbReference>
<keyword evidence="6 18" id="KW-0597">Phosphoprotein</keyword>
<dbReference type="PROSITE" id="PS50109">
    <property type="entry name" value="HIS_KIN"/>
    <property type="match status" value="1"/>
</dbReference>
<dbReference type="InterPro" id="IPR004358">
    <property type="entry name" value="Sig_transdc_His_kin-like_C"/>
</dbReference>
<evidence type="ECO:0000256" key="2">
    <source>
        <dbReference type="ARBA" id="ARBA00004429"/>
    </source>
</evidence>
<evidence type="ECO:0000256" key="8">
    <source>
        <dbReference type="ARBA" id="ARBA00022692"/>
    </source>
</evidence>
<keyword evidence="7" id="KW-0808">Transferase</keyword>
<evidence type="ECO:0000313" key="24">
    <source>
        <dbReference type="Proteomes" id="UP000285232"/>
    </source>
</evidence>
<keyword evidence="8" id="KW-0812">Transmembrane</keyword>
<dbReference type="Gene3D" id="1.20.120.160">
    <property type="entry name" value="HPT domain"/>
    <property type="match status" value="1"/>
</dbReference>
<evidence type="ECO:0000256" key="16">
    <source>
        <dbReference type="ARBA" id="ARBA00068150"/>
    </source>
</evidence>
<protein>
    <recommendedName>
        <fullName evidence="16">Sensory/regulatory protein RpfC</fullName>
        <ecNumber evidence="3">2.7.13.3</ecNumber>
    </recommendedName>
</protein>
<keyword evidence="11" id="KW-0067">ATP-binding</keyword>
<evidence type="ECO:0000256" key="10">
    <source>
        <dbReference type="ARBA" id="ARBA00022777"/>
    </source>
</evidence>
<keyword evidence="9" id="KW-0547">Nucleotide-binding</keyword>
<evidence type="ECO:0000256" key="13">
    <source>
        <dbReference type="ARBA" id="ARBA00023012"/>
    </source>
</evidence>
<dbReference type="FunFam" id="3.30.565.10:FF:000010">
    <property type="entry name" value="Sensor histidine kinase RcsC"/>
    <property type="match status" value="1"/>
</dbReference>
<dbReference type="PROSITE" id="PS50894">
    <property type="entry name" value="HPT"/>
    <property type="match status" value="1"/>
</dbReference>
<dbReference type="InterPro" id="IPR008207">
    <property type="entry name" value="Sig_transdc_His_kin_Hpt_dom"/>
</dbReference>
<dbReference type="EC" id="2.7.13.3" evidence="3"/>
<keyword evidence="13" id="KW-0902">Two-component regulatory system</keyword>
<dbReference type="InterPro" id="IPR013655">
    <property type="entry name" value="PAS_fold_3"/>
</dbReference>
<keyword evidence="24" id="KW-1185">Reference proteome</keyword>
<dbReference type="SMART" id="SM00448">
    <property type="entry name" value="REC"/>
    <property type="match status" value="1"/>
</dbReference>
<evidence type="ECO:0000256" key="1">
    <source>
        <dbReference type="ARBA" id="ARBA00000085"/>
    </source>
</evidence>
<dbReference type="InterPro" id="IPR036097">
    <property type="entry name" value="HisK_dim/P_sf"/>
</dbReference>
<evidence type="ECO:0000259" key="19">
    <source>
        <dbReference type="PROSITE" id="PS50109"/>
    </source>
</evidence>
<dbReference type="InterPro" id="IPR036641">
    <property type="entry name" value="HPT_dom_sf"/>
</dbReference>
<dbReference type="SUPFAM" id="SSF52172">
    <property type="entry name" value="CheY-like"/>
    <property type="match status" value="1"/>
</dbReference>
<dbReference type="InterPro" id="IPR003661">
    <property type="entry name" value="HisK_dim/P_dom"/>
</dbReference>
<reference evidence="23 24" key="1">
    <citation type="journal article" date="2017" name="Int. J. Syst. Evol. Microbiol.">
        <title>Erythrobacter aquimixticola sp. nov., isolated from the junction between the ocean and a freshwater spring.</title>
        <authorList>
            <person name="Park S."/>
            <person name="Jung Y.T."/>
            <person name="Choi S.J."/>
            <person name="Yoon J.H."/>
        </authorList>
    </citation>
    <scope>NUCLEOTIDE SEQUENCE [LARGE SCALE GENOMIC DNA]</scope>
    <source>
        <strain evidence="23 24">JSSK-14</strain>
    </source>
</reference>
<dbReference type="SUPFAM" id="SSF47384">
    <property type="entry name" value="Homodimeric domain of signal transducing histidine kinase"/>
    <property type="match status" value="1"/>
</dbReference>
<dbReference type="Gene3D" id="3.30.565.10">
    <property type="entry name" value="Histidine kinase-like ATPase, C-terminal domain"/>
    <property type="match status" value="1"/>
</dbReference>
<gene>
    <name evidence="23" type="ORF">D6201_02560</name>
</gene>
<dbReference type="SMART" id="SM00388">
    <property type="entry name" value="HisKA"/>
    <property type="match status" value="1"/>
</dbReference>
<feature type="modified residue" description="4-aspartylphosphate" evidence="18">
    <location>
        <position position="480"/>
    </location>
</feature>
<dbReference type="GO" id="GO:0005886">
    <property type="term" value="C:plasma membrane"/>
    <property type="evidence" value="ECO:0007669"/>
    <property type="project" value="UniProtKB-SubCell"/>
</dbReference>
<dbReference type="PANTHER" id="PTHR43047:SF72">
    <property type="entry name" value="OSMOSENSING HISTIDINE PROTEIN KINASE SLN1"/>
    <property type="match status" value="1"/>
</dbReference>
<dbReference type="CDD" id="cd17546">
    <property type="entry name" value="REC_hyHK_CKI1_RcsC-like"/>
    <property type="match status" value="1"/>
</dbReference>
<dbReference type="PROSITE" id="PS50113">
    <property type="entry name" value="PAC"/>
    <property type="match status" value="1"/>
</dbReference>
<dbReference type="CDD" id="cd00082">
    <property type="entry name" value="HisKA"/>
    <property type="match status" value="1"/>
</dbReference>
<evidence type="ECO:0000256" key="3">
    <source>
        <dbReference type="ARBA" id="ARBA00012438"/>
    </source>
</evidence>
<comment type="subunit">
    <text evidence="15">At low DSF concentrations, interacts with RpfF.</text>
</comment>
<dbReference type="FunFam" id="1.10.287.130:FF:000002">
    <property type="entry name" value="Two-component osmosensing histidine kinase"/>
    <property type="match status" value="1"/>
</dbReference>
<dbReference type="PRINTS" id="PR00344">
    <property type="entry name" value="BCTRLSENSOR"/>
</dbReference>
<evidence type="ECO:0000256" key="9">
    <source>
        <dbReference type="ARBA" id="ARBA00022741"/>
    </source>
</evidence>
<evidence type="ECO:0000259" key="21">
    <source>
        <dbReference type="PROSITE" id="PS50113"/>
    </source>
</evidence>
<evidence type="ECO:0000256" key="15">
    <source>
        <dbReference type="ARBA" id="ARBA00064003"/>
    </source>
</evidence>
<dbReference type="GO" id="GO:0000155">
    <property type="term" value="F:phosphorelay sensor kinase activity"/>
    <property type="evidence" value="ECO:0007669"/>
    <property type="project" value="InterPro"/>
</dbReference>
<evidence type="ECO:0000256" key="18">
    <source>
        <dbReference type="PROSITE-ProRule" id="PRU00169"/>
    </source>
</evidence>
<dbReference type="OrthoDB" id="9801651at2"/>
<evidence type="ECO:0000256" key="11">
    <source>
        <dbReference type="ARBA" id="ARBA00022840"/>
    </source>
</evidence>
<keyword evidence="10" id="KW-0418">Kinase</keyword>
<dbReference type="InterPro" id="IPR003594">
    <property type="entry name" value="HATPase_dom"/>
</dbReference>
<dbReference type="InterPro" id="IPR001610">
    <property type="entry name" value="PAC"/>
</dbReference>
<dbReference type="InterPro" id="IPR000700">
    <property type="entry name" value="PAS-assoc_C"/>
</dbReference>
<dbReference type="InterPro" id="IPR005467">
    <property type="entry name" value="His_kinase_dom"/>
</dbReference>
<evidence type="ECO:0000256" key="6">
    <source>
        <dbReference type="ARBA" id="ARBA00022553"/>
    </source>
</evidence>
<dbReference type="PROSITE" id="PS50110">
    <property type="entry name" value="RESPONSE_REGULATORY"/>
    <property type="match status" value="1"/>
</dbReference>
<comment type="catalytic activity">
    <reaction evidence="1">
        <text>ATP + protein L-histidine = ADP + protein N-phospho-L-histidine.</text>
        <dbReference type="EC" id="2.7.13.3"/>
    </reaction>
</comment>
<dbReference type="GO" id="GO:0005524">
    <property type="term" value="F:ATP binding"/>
    <property type="evidence" value="ECO:0007669"/>
    <property type="project" value="UniProtKB-KW"/>
</dbReference>
<feature type="domain" description="HPt" evidence="22">
    <location>
        <begin position="567"/>
        <end position="659"/>
    </location>
</feature>
<dbReference type="SUPFAM" id="SSF55785">
    <property type="entry name" value="PYP-like sensor domain (PAS domain)"/>
    <property type="match status" value="1"/>
</dbReference>
<organism evidence="23 24">
    <name type="scientific">Aurantiacibacter aquimixticola</name>
    <dbReference type="NCBI Taxonomy" id="1958945"/>
    <lineage>
        <taxon>Bacteria</taxon>
        <taxon>Pseudomonadati</taxon>
        <taxon>Pseudomonadota</taxon>
        <taxon>Alphaproteobacteria</taxon>
        <taxon>Sphingomonadales</taxon>
        <taxon>Erythrobacteraceae</taxon>
        <taxon>Aurantiacibacter</taxon>
    </lineage>
</organism>
<evidence type="ECO:0000256" key="4">
    <source>
        <dbReference type="ARBA" id="ARBA00022475"/>
    </source>
</evidence>
<keyword evidence="4" id="KW-1003">Cell membrane</keyword>
<feature type="domain" description="Response regulatory" evidence="20">
    <location>
        <begin position="426"/>
        <end position="548"/>
    </location>
</feature>
<evidence type="ECO:0000313" key="23">
    <source>
        <dbReference type="EMBL" id="RJY08387.1"/>
    </source>
</evidence>
<dbReference type="NCBIfam" id="TIGR00229">
    <property type="entry name" value="sensory_box"/>
    <property type="match status" value="1"/>
</dbReference>
<evidence type="ECO:0000256" key="17">
    <source>
        <dbReference type="PROSITE-ProRule" id="PRU00110"/>
    </source>
</evidence>
<keyword evidence="12" id="KW-1133">Transmembrane helix</keyword>
<evidence type="ECO:0000259" key="22">
    <source>
        <dbReference type="PROSITE" id="PS50894"/>
    </source>
</evidence>
<dbReference type="Gene3D" id="3.30.450.20">
    <property type="entry name" value="PAS domain"/>
    <property type="match status" value="1"/>
</dbReference>
<accession>A0A419RRI5</accession>
<evidence type="ECO:0000256" key="5">
    <source>
        <dbReference type="ARBA" id="ARBA00022519"/>
    </source>
</evidence>
<evidence type="ECO:0000256" key="7">
    <source>
        <dbReference type="ARBA" id="ARBA00022679"/>
    </source>
</evidence>
<evidence type="ECO:0000259" key="20">
    <source>
        <dbReference type="PROSITE" id="PS50110"/>
    </source>
</evidence>
<keyword evidence="5" id="KW-0997">Cell inner membrane</keyword>
<evidence type="ECO:0000256" key="12">
    <source>
        <dbReference type="ARBA" id="ARBA00022989"/>
    </source>
</evidence>
<dbReference type="CDD" id="cd00130">
    <property type="entry name" value="PAS"/>
    <property type="match status" value="1"/>
</dbReference>